<organism evidence="3 4">
    <name type="scientific">Parafrankia soli</name>
    <dbReference type="NCBI Taxonomy" id="2599596"/>
    <lineage>
        <taxon>Bacteria</taxon>
        <taxon>Bacillati</taxon>
        <taxon>Actinomycetota</taxon>
        <taxon>Actinomycetes</taxon>
        <taxon>Frankiales</taxon>
        <taxon>Frankiaceae</taxon>
        <taxon>Parafrankia</taxon>
    </lineage>
</organism>
<protein>
    <submittedName>
        <fullName evidence="3">Uncharacterized protein</fullName>
    </submittedName>
</protein>
<accession>A0A1S1Q0H9</accession>
<dbReference type="Proteomes" id="UP000179769">
    <property type="component" value="Unassembled WGS sequence"/>
</dbReference>
<keyword evidence="2" id="KW-1133">Transmembrane helix</keyword>
<gene>
    <name evidence="3" type="ORF">BBK14_03935</name>
</gene>
<feature type="compositionally biased region" description="Gly residues" evidence="1">
    <location>
        <begin position="47"/>
        <end position="68"/>
    </location>
</feature>
<dbReference type="EMBL" id="MAXA01000213">
    <property type="protein sequence ID" value="OHV28413.1"/>
    <property type="molecule type" value="Genomic_DNA"/>
</dbReference>
<evidence type="ECO:0000313" key="4">
    <source>
        <dbReference type="Proteomes" id="UP000179769"/>
    </source>
</evidence>
<reference evidence="4" key="1">
    <citation type="submission" date="2016-07" db="EMBL/GenBank/DDBJ databases">
        <title>Frankia sp. NRRL B-16219 Genome sequencing.</title>
        <authorList>
            <person name="Ghodhbane-Gtari F."/>
            <person name="Swanson E."/>
            <person name="Gueddou A."/>
            <person name="Louati M."/>
            <person name="Nouioui I."/>
            <person name="Hezbri K."/>
            <person name="Abebe-Akele F."/>
            <person name="Simpson S."/>
            <person name="Morris K."/>
            <person name="Thomas K."/>
            <person name="Gtari M."/>
            <person name="Tisa L.S."/>
        </authorList>
    </citation>
    <scope>NUCLEOTIDE SEQUENCE [LARGE SCALE GENOMIC DNA]</scope>
    <source>
        <strain evidence="4">NRRL B-16219</strain>
    </source>
</reference>
<evidence type="ECO:0000256" key="2">
    <source>
        <dbReference type="SAM" id="Phobius"/>
    </source>
</evidence>
<keyword evidence="2" id="KW-0472">Membrane</keyword>
<evidence type="ECO:0000256" key="1">
    <source>
        <dbReference type="SAM" id="MobiDB-lite"/>
    </source>
</evidence>
<sequence>MSDPPEAGNARRVADPYGLSTGPDAAGAGASGGLGPPGSGPDPNLGHGRGNGSVSGGGSVPGAGGTIGSGLAEIPDGPLVPTMPSGATAPTPRSGSAAAVPPRPGAFVPRELDHPLVAANRYRELMGASDAVRARLAESLAARQEGHDVIARRHRSAADDIRTRIGVVWGSVGGSLAPHGLGELDQVRPRRGEGPDLEAVYQRYAGDLDGLDRGRGGRPTAVTIDAAGGRRASRGSRARGVDEQPSMGQRGGKRLGAASGGLVGADGLVDPERAKKLAYRLCLEVMARSAELRAVTKGASGMSAGLVTALCCALGGALTVAARVFVAAPALPCLAAAGGVGAIAVVAATGSSAAAAVRSALLAAASAAVAVFATFGFVPIEPAGAIGSLAVLALALRFGLGFGAATGSSKPTGQGGSGRR</sequence>
<dbReference type="AlphaFoldDB" id="A0A1S1Q0H9"/>
<keyword evidence="4" id="KW-1185">Reference proteome</keyword>
<feature type="transmembrane region" description="Helical" evidence="2">
    <location>
        <begin position="360"/>
        <end position="380"/>
    </location>
</feature>
<comment type="caution">
    <text evidence="3">The sequence shown here is derived from an EMBL/GenBank/DDBJ whole genome shotgun (WGS) entry which is preliminary data.</text>
</comment>
<keyword evidence="2" id="KW-0812">Transmembrane</keyword>
<proteinExistence type="predicted"/>
<feature type="region of interest" description="Disordered" evidence="1">
    <location>
        <begin position="215"/>
        <end position="255"/>
    </location>
</feature>
<feature type="transmembrane region" description="Helical" evidence="2">
    <location>
        <begin position="324"/>
        <end position="348"/>
    </location>
</feature>
<feature type="transmembrane region" description="Helical" evidence="2">
    <location>
        <begin position="386"/>
        <end position="405"/>
    </location>
</feature>
<name>A0A1S1Q0H9_9ACTN</name>
<dbReference type="OrthoDB" id="3215349at2"/>
<feature type="transmembrane region" description="Helical" evidence="2">
    <location>
        <begin position="298"/>
        <end position="318"/>
    </location>
</feature>
<feature type="region of interest" description="Disordered" evidence="1">
    <location>
        <begin position="1"/>
        <end position="101"/>
    </location>
</feature>
<evidence type="ECO:0000313" key="3">
    <source>
        <dbReference type="EMBL" id="OHV28413.1"/>
    </source>
</evidence>